<feature type="transmembrane region" description="Helical" evidence="1">
    <location>
        <begin position="12"/>
        <end position="34"/>
    </location>
</feature>
<keyword evidence="1" id="KW-0812">Transmembrane</keyword>
<evidence type="ECO:0000313" key="2">
    <source>
        <dbReference type="EMBL" id="KJE28117.1"/>
    </source>
</evidence>
<accession>A0A0D8BXK3</accession>
<proteinExistence type="predicted"/>
<keyword evidence="1" id="KW-1133">Transmembrane helix</keyword>
<dbReference type="EMBL" id="JYBP01000003">
    <property type="protein sequence ID" value="KJE28117.1"/>
    <property type="molecule type" value="Genomic_DNA"/>
</dbReference>
<dbReference type="Proteomes" id="UP000032522">
    <property type="component" value="Unassembled WGS sequence"/>
</dbReference>
<feature type="transmembrane region" description="Helical" evidence="1">
    <location>
        <begin position="71"/>
        <end position="97"/>
    </location>
</feature>
<comment type="caution">
    <text evidence="2">The sequence shown here is derived from an EMBL/GenBank/DDBJ whole genome shotgun (WGS) entry which is preliminary data.</text>
</comment>
<evidence type="ECO:0000256" key="1">
    <source>
        <dbReference type="SAM" id="Phobius"/>
    </source>
</evidence>
<organism evidence="2 3">
    <name type="scientific">Geobacillus kaustophilus</name>
    <dbReference type="NCBI Taxonomy" id="1462"/>
    <lineage>
        <taxon>Bacteria</taxon>
        <taxon>Bacillati</taxon>
        <taxon>Bacillota</taxon>
        <taxon>Bacilli</taxon>
        <taxon>Bacillales</taxon>
        <taxon>Anoxybacillaceae</taxon>
        <taxon>Geobacillus</taxon>
        <taxon>Geobacillus thermoleovorans group</taxon>
    </lineage>
</organism>
<reference evidence="2 3" key="1">
    <citation type="submission" date="2015-01" db="EMBL/GenBank/DDBJ databases">
        <authorList>
            <person name="Filippidou S."/>
            <person name="Jeanneret N."/>
            <person name="Russel-Delif L."/>
            <person name="Junier T."/>
            <person name="Wunderlin T."/>
            <person name="Molina V."/>
            <person name="Johnson S.L."/>
            <person name="Davenport K.W."/>
            <person name="Chain P.S."/>
            <person name="Dorador C."/>
            <person name="Junier P."/>
        </authorList>
    </citation>
    <scope>NUCLEOTIDE SEQUENCE [LARGE SCALE GENOMIC DNA]</scope>
    <source>
        <strain evidence="2 3">Et7/4</strain>
    </source>
</reference>
<evidence type="ECO:0000313" key="3">
    <source>
        <dbReference type="Proteomes" id="UP000032522"/>
    </source>
</evidence>
<dbReference type="AlphaFoldDB" id="A0A0D8BXK3"/>
<name>A0A0D8BXK3_GEOKU</name>
<feature type="transmembrane region" description="Helical" evidence="1">
    <location>
        <begin position="40"/>
        <end position="59"/>
    </location>
</feature>
<keyword evidence="1" id="KW-0472">Membrane</keyword>
<sequence>MNPLKQTGSKTIIYSSLCVSVILFIYAISTLIIGPNIMNTWFATISRGLVAIMFGAVFLKKTKGEMDKKIRFFRVFIWTCTSFVILCILFVVFLYLVF</sequence>
<gene>
    <name evidence="2" type="ORF">LG52_934</name>
</gene>
<protein>
    <submittedName>
        <fullName evidence="2">Putative membrane protein</fullName>
    </submittedName>
</protein>
<dbReference type="PATRIC" id="fig|1462.6.peg.1096"/>